<feature type="non-terminal residue" evidence="1">
    <location>
        <position position="39"/>
    </location>
</feature>
<proteinExistence type="predicted"/>
<name>A0A382RET2_9ZZZZ</name>
<accession>A0A382RET2</accession>
<evidence type="ECO:0000313" key="1">
    <source>
        <dbReference type="EMBL" id="SVC95675.1"/>
    </source>
</evidence>
<sequence length="39" mass="4424">MTVAINQWYGVFYDLLQNAGDYVDKPQEGIGLLYSQLIS</sequence>
<protein>
    <submittedName>
        <fullName evidence="1">Uncharacterized protein</fullName>
    </submittedName>
</protein>
<reference evidence="1" key="1">
    <citation type="submission" date="2018-05" db="EMBL/GenBank/DDBJ databases">
        <authorList>
            <person name="Lanie J.A."/>
            <person name="Ng W.-L."/>
            <person name="Kazmierczak K.M."/>
            <person name="Andrzejewski T.M."/>
            <person name="Davidsen T.M."/>
            <person name="Wayne K.J."/>
            <person name="Tettelin H."/>
            <person name="Glass J.I."/>
            <person name="Rusch D."/>
            <person name="Podicherti R."/>
            <person name="Tsui H.-C.T."/>
            <person name="Winkler M.E."/>
        </authorList>
    </citation>
    <scope>NUCLEOTIDE SEQUENCE</scope>
</reference>
<organism evidence="1">
    <name type="scientific">marine metagenome</name>
    <dbReference type="NCBI Taxonomy" id="408172"/>
    <lineage>
        <taxon>unclassified sequences</taxon>
        <taxon>metagenomes</taxon>
        <taxon>ecological metagenomes</taxon>
    </lineage>
</organism>
<gene>
    <name evidence="1" type="ORF">METZ01_LOCUS348529</name>
</gene>
<dbReference type="EMBL" id="UINC01120897">
    <property type="protein sequence ID" value="SVC95675.1"/>
    <property type="molecule type" value="Genomic_DNA"/>
</dbReference>
<dbReference type="AlphaFoldDB" id="A0A382RET2"/>